<reference evidence="6" key="1">
    <citation type="submission" date="2017-11" db="EMBL/GenBank/DDBJ databases">
        <authorList>
            <person name="Kuznetsova I."/>
            <person name="Sazanova A."/>
            <person name="Chirak E."/>
            <person name="Safronova V."/>
            <person name="Willems A."/>
        </authorList>
    </citation>
    <scope>NUCLEOTIDE SEQUENCE [LARGE SCALE GENOMIC DNA]</scope>
    <source>
        <strain evidence="6">CCBAU 03422</strain>
    </source>
</reference>
<organism evidence="5 6">
    <name type="scientific">Phyllobacterium sophorae</name>
    <dbReference type="NCBI Taxonomy" id="1520277"/>
    <lineage>
        <taxon>Bacteria</taxon>
        <taxon>Pseudomonadati</taxon>
        <taxon>Pseudomonadota</taxon>
        <taxon>Alphaproteobacteria</taxon>
        <taxon>Hyphomicrobiales</taxon>
        <taxon>Phyllobacteriaceae</taxon>
        <taxon>Phyllobacterium</taxon>
    </lineage>
</organism>
<dbReference type="Gene3D" id="3.40.190.10">
    <property type="entry name" value="Periplasmic binding protein-like II"/>
    <property type="match status" value="1"/>
</dbReference>
<dbReference type="SUPFAM" id="SSF53850">
    <property type="entry name" value="Periplasmic binding protein-like II"/>
    <property type="match status" value="1"/>
</dbReference>
<dbReference type="Proteomes" id="UP000241764">
    <property type="component" value="Unassembled WGS sequence"/>
</dbReference>
<name>A0A2P7B367_9HYPH</name>
<dbReference type="Pfam" id="PF01547">
    <property type="entry name" value="SBP_bac_1"/>
    <property type="match status" value="1"/>
</dbReference>
<dbReference type="RefSeq" id="WP_106666789.1">
    <property type="nucleotide sequence ID" value="NZ_PGGM01000015.1"/>
</dbReference>
<dbReference type="EMBL" id="PGGM01000015">
    <property type="protein sequence ID" value="PSH60880.1"/>
    <property type="molecule type" value="Genomic_DNA"/>
</dbReference>
<proteinExistence type="inferred from homology"/>
<evidence type="ECO:0000313" key="5">
    <source>
        <dbReference type="EMBL" id="PSH60880.1"/>
    </source>
</evidence>
<dbReference type="GO" id="GO:0042597">
    <property type="term" value="C:periplasmic space"/>
    <property type="evidence" value="ECO:0007669"/>
    <property type="project" value="UniProtKB-SubCell"/>
</dbReference>
<dbReference type="OrthoDB" id="2509690at2"/>
<keyword evidence="4" id="KW-0732">Signal</keyword>
<dbReference type="PANTHER" id="PTHR43649:SF12">
    <property type="entry name" value="DIACETYLCHITOBIOSE BINDING PROTEIN DASA"/>
    <property type="match status" value="1"/>
</dbReference>
<dbReference type="InterPro" id="IPR050490">
    <property type="entry name" value="Bact_solute-bd_prot1"/>
</dbReference>
<evidence type="ECO:0000313" key="6">
    <source>
        <dbReference type="Proteomes" id="UP000241764"/>
    </source>
</evidence>
<sequence>MNFKRRILCAMAAASFALSMTTPGWSQEKVTLRVTAAPSTVADMYEIMGKAFEAKHPGIAVKIDATQRDYIALLDTTLREALTGQLADVSIQGNNKIRLLVDRGMAVPLDDYLAAEMKSPETTLSPSVASIGRFGGKVYGLGLSVATPLVFYNLDLVKKAGGDPANLPTTWEGILDLARKIDDPNSSTLGGDFTYDNADWLWIALIESQGASMMTADENKVGFSGPEGLRAMQLLKSFGLAGQAKVDMPRDQVRQLFASGKLGILVDSSSNLGNFEKLSAGRFGVATRAFPLLSPEARLPAGGALGVVFAKDAKRQKAAWEFLKFAAGAEGQMIIAKNSTYIPANSRVATDASMLGQFYADRPNMKPIVDQLSILDGWYAFPGQNSSKIIDVLINHMRSVITLKVEPEAALAAMTREVTALLPQ</sequence>
<keyword evidence="6" id="KW-1185">Reference proteome</keyword>
<comment type="caution">
    <text evidence="5">The sequence shown here is derived from an EMBL/GenBank/DDBJ whole genome shotgun (WGS) entry which is preliminary data.</text>
</comment>
<evidence type="ECO:0000256" key="1">
    <source>
        <dbReference type="ARBA" id="ARBA00004418"/>
    </source>
</evidence>
<feature type="chain" id="PRO_5015165779" evidence="4">
    <location>
        <begin position="27"/>
        <end position="424"/>
    </location>
</feature>
<dbReference type="PANTHER" id="PTHR43649">
    <property type="entry name" value="ARABINOSE-BINDING PROTEIN-RELATED"/>
    <property type="match status" value="1"/>
</dbReference>
<feature type="signal peptide" evidence="4">
    <location>
        <begin position="1"/>
        <end position="26"/>
    </location>
</feature>
<accession>A0A2P7B367</accession>
<gene>
    <name evidence="5" type="ORF">CU103_25280</name>
</gene>
<comment type="subcellular location">
    <subcellularLocation>
        <location evidence="1">Periplasm</location>
    </subcellularLocation>
</comment>
<comment type="similarity">
    <text evidence="2">Belongs to the bacterial solute-binding protein 1 family.</text>
</comment>
<dbReference type="AlphaFoldDB" id="A0A2P7B367"/>
<evidence type="ECO:0000256" key="4">
    <source>
        <dbReference type="SAM" id="SignalP"/>
    </source>
</evidence>
<keyword evidence="3" id="KW-0574">Periplasm</keyword>
<evidence type="ECO:0000256" key="2">
    <source>
        <dbReference type="ARBA" id="ARBA00008520"/>
    </source>
</evidence>
<dbReference type="CDD" id="cd14748">
    <property type="entry name" value="PBP2_UgpB"/>
    <property type="match status" value="1"/>
</dbReference>
<evidence type="ECO:0000256" key="3">
    <source>
        <dbReference type="ARBA" id="ARBA00022764"/>
    </source>
</evidence>
<protein>
    <submittedName>
        <fullName evidence="5">ABC transporter substrate-binding protein</fullName>
    </submittedName>
</protein>
<dbReference type="InterPro" id="IPR006059">
    <property type="entry name" value="SBP"/>
</dbReference>